<accession>A0A919CIM0</accession>
<feature type="transmembrane region" description="Helical" evidence="1">
    <location>
        <begin position="7"/>
        <end position="25"/>
    </location>
</feature>
<keyword evidence="1" id="KW-0472">Membrane</keyword>
<evidence type="ECO:0000313" key="2">
    <source>
        <dbReference type="EMBL" id="GHD27542.1"/>
    </source>
</evidence>
<protein>
    <submittedName>
        <fullName evidence="2">Uncharacterized protein</fullName>
    </submittedName>
</protein>
<comment type="caution">
    <text evidence="2">The sequence shown here is derived from an EMBL/GenBank/DDBJ whole genome shotgun (WGS) entry which is preliminary data.</text>
</comment>
<gene>
    <name evidence="2" type="ORF">GCM10007053_06000</name>
</gene>
<feature type="transmembrane region" description="Helical" evidence="1">
    <location>
        <begin position="37"/>
        <end position="59"/>
    </location>
</feature>
<reference evidence="2" key="1">
    <citation type="journal article" date="2014" name="Int. J. Syst. Evol. Microbiol.">
        <title>Complete genome sequence of Corynebacterium casei LMG S-19264T (=DSM 44701T), isolated from a smear-ripened cheese.</title>
        <authorList>
            <consortium name="US DOE Joint Genome Institute (JGI-PGF)"/>
            <person name="Walter F."/>
            <person name="Albersmeier A."/>
            <person name="Kalinowski J."/>
            <person name="Ruckert C."/>
        </authorList>
    </citation>
    <scope>NUCLEOTIDE SEQUENCE</scope>
    <source>
        <strain evidence="2">KCTC 23430</strain>
    </source>
</reference>
<keyword evidence="3" id="KW-1185">Reference proteome</keyword>
<proteinExistence type="predicted"/>
<evidence type="ECO:0000256" key="1">
    <source>
        <dbReference type="SAM" id="Phobius"/>
    </source>
</evidence>
<organism evidence="2 3">
    <name type="scientific">Parahalioglobus pacificus</name>
    <dbReference type="NCBI Taxonomy" id="930806"/>
    <lineage>
        <taxon>Bacteria</taxon>
        <taxon>Pseudomonadati</taxon>
        <taxon>Pseudomonadota</taxon>
        <taxon>Gammaproteobacteria</taxon>
        <taxon>Cellvibrionales</taxon>
        <taxon>Halieaceae</taxon>
        <taxon>Parahalioglobus</taxon>
    </lineage>
</organism>
<evidence type="ECO:0000313" key="3">
    <source>
        <dbReference type="Proteomes" id="UP000644693"/>
    </source>
</evidence>
<dbReference type="AlphaFoldDB" id="A0A919CIM0"/>
<dbReference type="Proteomes" id="UP000644693">
    <property type="component" value="Unassembled WGS sequence"/>
</dbReference>
<dbReference type="EMBL" id="BMYM01000001">
    <property type="protein sequence ID" value="GHD27542.1"/>
    <property type="molecule type" value="Genomic_DNA"/>
</dbReference>
<keyword evidence="1" id="KW-0812">Transmembrane</keyword>
<reference evidence="2" key="2">
    <citation type="submission" date="2020-09" db="EMBL/GenBank/DDBJ databases">
        <authorList>
            <person name="Sun Q."/>
            <person name="Kim S."/>
        </authorList>
    </citation>
    <scope>NUCLEOTIDE SEQUENCE</scope>
    <source>
        <strain evidence="2">KCTC 23430</strain>
    </source>
</reference>
<dbReference type="RefSeq" id="WP_189475007.1">
    <property type="nucleotide sequence ID" value="NZ_BMYM01000001.1"/>
</dbReference>
<sequence length="64" mass="6878">METLLTRLLALGPVFFGFLLFAPMLNGVLVNLGYTQVFGLPSLTASLVVGGSWGVIALLRGRWL</sequence>
<name>A0A919CIM0_9GAMM</name>
<keyword evidence="1" id="KW-1133">Transmembrane helix</keyword>